<dbReference type="HOGENOM" id="CLU_001265_30_5_10"/>
<evidence type="ECO:0000259" key="10">
    <source>
        <dbReference type="PROSITE" id="PS50850"/>
    </source>
</evidence>
<keyword evidence="4" id="KW-1003">Cell membrane</keyword>
<dbReference type="EMBL" id="ACHB01000025">
    <property type="protein sequence ID" value="EEI93343.1"/>
    <property type="molecule type" value="Genomic_DNA"/>
</dbReference>
<dbReference type="InterPro" id="IPR020846">
    <property type="entry name" value="MFS_dom"/>
</dbReference>
<feature type="transmembrane region" description="Helical" evidence="9">
    <location>
        <begin position="268"/>
        <end position="290"/>
    </location>
</feature>
<dbReference type="RefSeq" id="WP_003006229.1">
    <property type="nucleotide sequence ID" value="NZ_GG668631.1"/>
</dbReference>
<evidence type="ECO:0000256" key="4">
    <source>
        <dbReference type="ARBA" id="ARBA00022475"/>
    </source>
</evidence>
<reference evidence="11 12" key="1">
    <citation type="submission" date="2009-01" db="EMBL/GenBank/DDBJ databases">
        <authorList>
            <person name="Qin X."/>
            <person name="Bachman B."/>
            <person name="Battles P."/>
            <person name="Bell A."/>
            <person name="Bess C."/>
            <person name="Bickham C."/>
            <person name="Chaboub L."/>
            <person name="Chen D."/>
            <person name="Coyle M."/>
            <person name="Deiros D.R."/>
            <person name="Dinh H."/>
            <person name="Forbes L."/>
            <person name="Fowler G."/>
            <person name="Francisco L."/>
            <person name="Fu Q."/>
            <person name="Gubbala S."/>
            <person name="Hale W."/>
            <person name="Han Y."/>
            <person name="Hemphill L."/>
            <person name="Highlander S.K."/>
            <person name="Hirani K."/>
            <person name="Hogues M."/>
            <person name="Jackson L."/>
            <person name="Jakkamsetti A."/>
            <person name="Javaid M."/>
            <person name="Jiang H."/>
            <person name="Korchina V."/>
            <person name="Kovar C."/>
            <person name="Lara F."/>
            <person name="Lee S."/>
            <person name="Mata R."/>
            <person name="Mathew T."/>
            <person name="Moen C."/>
            <person name="Morales K."/>
            <person name="Munidasa M."/>
            <person name="Nazareth L."/>
            <person name="Ngo R."/>
            <person name="Nguyen L."/>
            <person name="Okwuonu G."/>
            <person name="Ongeri F."/>
            <person name="Patil S."/>
            <person name="Petrosino J."/>
            <person name="Pham C."/>
            <person name="Pham P."/>
            <person name="Pu L.-L."/>
            <person name="Puazo M."/>
            <person name="Raj R."/>
            <person name="Reid J."/>
            <person name="Rouhana J."/>
            <person name="Saada N."/>
            <person name="Shang Y."/>
            <person name="Simmons D."/>
            <person name="Thornton R."/>
            <person name="Warren J."/>
            <person name="Weissenberger G."/>
            <person name="Zhang J."/>
            <person name="Zhang L."/>
            <person name="Zhou C."/>
            <person name="Zhu D."/>
            <person name="Muzny D."/>
            <person name="Worley K."/>
            <person name="Gibbs R."/>
        </authorList>
    </citation>
    <scope>NUCLEOTIDE SEQUENCE [LARGE SCALE GENOMIC DNA]</scope>
    <source>
        <strain evidence="11 12">ATCC 33300</strain>
    </source>
</reference>
<dbReference type="Pfam" id="PF00083">
    <property type="entry name" value="Sugar_tr"/>
    <property type="match status" value="1"/>
</dbReference>
<evidence type="ECO:0000313" key="11">
    <source>
        <dbReference type="EMBL" id="EEI93343.1"/>
    </source>
</evidence>
<feature type="transmembrane region" description="Helical" evidence="9">
    <location>
        <begin position="398"/>
        <end position="420"/>
    </location>
</feature>
<evidence type="ECO:0000256" key="9">
    <source>
        <dbReference type="SAM" id="Phobius"/>
    </source>
</evidence>
<dbReference type="PROSITE" id="PS00216">
    <property type="entry name" value="SUGAR_TRANSPORT_1"/>
    <property type="match status" value="2"/>
</dbReference>
<dbReference type="GO" id="GO:0005886">
    <property type="term" value="C:plasma membrane"/>
    <property type="evidence" value="ECO:0007669"/>
    <property type="project" value="UniProtKB-SubCell"/>
</dbReference>
<keyword evidence="5 9" id="KW-0812">Transmembrane</keyword>
<comment type="subcellular location">
    <subcellularLocation>
        <location evidence="1">Cell membrane</location>
        <topology evidence="1">Multi-pass membrane protein</topology>
    </subcellularLocation>
</comment>
<feature type="transmembrane region" description="Helical" evidence="9">
    <location>
        <begin position="363"/>
        <end position="386"/>
    </location>
</feature>
<feature type="transmembrane region" description="Helical" evidence="9">
    <location>
        <begin position="28"/>
        <end position="49"/>
    </location>
</feature>
<comment type="caution">
    <text evidence="11">The sequence shown here is derived from an EMBL/GenBank/DDBJ whole genome shotgun (WGS) entry which is preliminary data.</text>
</comment>
<dbReference type="GO" id="GO:0022857">
    <property type="term" value="F:transmembrane transporter activity"/>
    <property type="evidence" value="ECO:0007669"/>
    <property type="project" value="InterPro"/>
</dbReference>
<proteinExistence type="inferred from homology"/>
<dbReference type="PRINTS" id="PR00171">
    <property type="entry name" value="SUGRTRNSPORT"/>
</dbReference>
<gene>
    <name evidence="11" type="ORF">HMPREF0765_1016</name>
</gene>
<dbReference type="PANTHER" id="PTHR48023:SF4">
    <property type="entry name" value="D-XYLOSE-PROTON SYMPORTER-LIKE 2"/>
    <property type="match status" value="1"/>
</dbReference>
<dbReference type="FunFam" id="1.20.1250.20:FF:000134">
    <property type="entry name" value="MFS sugar transporter protein"/>
    <property type="match status" value="1"/>
</dbReference>
<feature type="transmembrane region" description="Helical" evidence="9">
    <location>
        <begin position="185"/>
        <end position="206"/>
    </location>
</feature>
<dbReference type="InterPro" id="IPR005828">
    <property type="entry name" value="MFS_sugar_transport-like"/>
</dbReference>
<feature type="transmembrane region" description="Helical" evidence="9">
    <location>
        <begin position="122"/>
        <end position="143"/>
    </location>
</feature>
<dbReference type="InterPro" id="IPR036259">
    <property type="entry name" value="MFS_trans_sf"/>
</dbReference>
<keyword evidence="3 8" id="KW-0813">Transport</keyword>
<evidence type="ECO:0000256" key="8">
    <source>
        <dbReference type="RuleBase" id="RU003346"/>
    </source>
</evidence>
<feature type="domain" description="Major facilitator superfamily (MFS) profile" evidence="10">
    <location>
        <begin position="31"/>
        <end position="452"/>
    </location>
</feature>
<feature type="transmembrane region" description="Helical" evidence="9">
    <location>
        <begin position="155"/>
        <end position="173"/>
    </location>
</feature>
<sequence length="466" mass="51796">MNFYTHDLAAHLNLLLINYKSNMNKNMVLAWSFVVALGGFLFGFDTAVISGAEKAVQVFWNLTEFEHGLTMAIALIGTVVGAALGALPSDRFGRKNTLFAVALLYFFSALGTAIAQDWSLFMIFRFLGGIGVGVSSVTAPIYITEISPARSRGKLVGLFQFNVVLGIVIAYLSNYLIGQWGEESWRWMLGIQAFPAALFFILIFFIPESPRWLLLHSDKREEAESIMKKINADNYEEEVLRILDNRQATQLSGQDTASLFSRHYRKPLMLAILFAVFNQVSGINAIIYYAPRIFEMSGLGAQSSLLSTVGIGLVNFIFTLLAINFIDRIGRRKLMLVGSVGLILALGLVSFAFFSGHTEGLSITFYLMLYIAFFAFSQGAVIWVFISEIFPNEVRAKGQTIGSLTHWVMAALITFCFPALTEFLGGGYTFLIFAGFMVLQLVFVLRMMPETKGTSLENMDQTINLH</sequence>
<protein>
    <submittedName>
        <fullName evidence="11">MFS transporter, SP family</fullName>
    </submittedName>
</protein>
<feature type="transmembrane region" description="Helical" evidence="9">
    <location>
        <begin position="98"/>
        <end position="116"/>
    </location>
</feature>
<evidence type="ECO:0000256" key="1">
    <source>
        <dbReference type="ARBA" id="ARBA00004651"/>
    </source>
</evidence>
<name>C2FUL0_SPHSI</name>
<dbReference type="AlphaFoldDB" id="C2FUL0"/>
<feature type="transmembrane region" description="Helical" evidence="9">
    <location>
        <begin position="335"/>
        <end position="357"/>
    </location>
</feature>
<dbReference type="InterPro" id="IPR047984">
    <property type="entry name" value="XylE-like"/>
</dbReference>
<dbReference type="PANTHER" id="PTHR48023">
    <property type="entry name" value="D-XYLOSE-PROTON SYMPORTER-LIKE 2"/>
    <property type="match status" value="1"/>
</dbReference>
<dbReference type="Proteomes" id="UP000006241">
    <property type="component" value="Unassembled WGS sequence"/>
</dbReference>
<evidence type="ECO:0000256" key="3">
    <source>
        <dbReference type="ARBA" id="ARBA00022448"/>
    </source>
</evidence>
<comment type="similarity">
    <text evidence="2 8">Belongs to the major facilitator superfamily. Sugar transporter (TC 2.A.1.1) family.</text>
</comment>
<feature type="transmembrane region" description="Helical" evidence="9">
    <location>
        <begin position="69"/>
        <end position="86"/>
    </location>
</feature>
<dbReference type="PROSITE" id="PS50850">
    <property type="entry name" value="MFS"/>
    <property type="match status" value="1"/>
</dbReference>
<dbReference type="NCBIfam" id="TIGR00879">
    <property type="entry name" value="SP"/>
    <property type="match status" value="1"/>
</dbReference>
<evidence type="ECO:0000256" key="7">
    <source>
        <dbReference type="ARBA" id="ARBA00023136"/>
    </source>
</evidence>
<dbReference type="InterPro" id="IPR003663">
    <property type="entry name" value="Sugar/inositol_transpt"/>
</dbReference>
<dbReference type="PROSITE" id="PS00217">
    <property type="entry name" value="SUGAR_TRANSPORT_2"/>
    <property type="match status" value="1"/>
</dbReference>
<dbReference type="InterPro" id="IPR050820">
    <property type="entry name" value="MFS_Sugar_Transporter"/>
</dbReference>
<evidence type="ECO:0000313" key="12">
    <source>
        <dbReference type="Proteomes" id="UP000006241"/>
    </source>
</evidence>
<dbReference type="CDD" id="cd17359">
    <property type="entry name" value="MFS_XylE_like"/>
    <property type="match status" value="1"/>
</dbReference>
<feature type="transmembrane region" description="Helical" evidence="9">
    <location>
        <begin position="302"/>
        <end position="323"/>
    </location>
</feature>
<accession>C2FUL0</accession>
<feature type="transmembrane region" description="Helical" evidence="9">
    <location>
        <begin position="426"/>
        <end position="445"/>
    </location>
</feature>
<dbReference type="InterPro" id="IPR005829">
    <property type="entry name" value="Sugar_transporter_CS"/>
</dbReference>
<keyword evidence="6 9" id="KW-1133">Transmembrane helix</keyword>
<evidence type="ECO:0000256" key="6">
    <source>
        <dbReference type="ARBA" id="ARBA00022989"/>
    </source>
</evidence>
<organism evidence="11 12">
    <name type="scientific">Sphingobacterium spiritivorum ATCC 33300</name>
    <dbReference type="NCBI Taxonomy" id="525372"/>
    <lineage>
        <taxon>Bacteria</taxon>
        <taxon>Pseudomonadati</taxon>
        <taxon>Bacteroidota</taxon>
        <taxon>Sphingobacteriia</taxon>
        <taxon>Sphingobacteriales</taxon>
        <taxon>Sphingobacteriaceae</taxon>
        <taxon>Sphingobacterium</taxon>
    </lineage>
</organism>
<dbReference type="SUPFAM" id="SSF103473">
    <property type="entry name" value="MFS general substrate transporter"/>
    <property type="match status" value="1"/>
</dbReference>
<evidence type="ECO:0000256" key="2">
    <source>
        <dbReference type="ARBA" id="ARBA00010992"/>
    </source>
</evidence>
<evidence type="ECO:0000256" key="5">
    <source>
        <dbReference type="ARBA" id="ARBA00022692"/>
    </source>
</evidence>
<keyword evidence="7 9" id="KW-0472">Membrane</keyword>
<dbReference type="Gene3D" id="1.20.1250.20">
    <property type="entry name" value="MFS general substrate transporter like domains"/>
    <property type="match status" value="1"/>
</dbReference>